<dbReference type="OrthoDB" id="10061064at2759"/>
<dbReference type="PANTHER" id="PTHR28032:SF1">
    <property type="entry name" value="FI02826P"/>
    <property type="match status" value="1"/>
</dbReference>
<dbReference type="InterPro" id="IPR013868">
    <property type="entry name" value="Cut8/Sts1_fam"/>
</dbReference>
<evidence type="ECO:0000256" key="1">
    <source>
        <dbReference type="ARBA" id="ARBA00006199"/>
    </source>
</evidence>
<dbReference type="STRING" id="870435.A0A0C3JH11"/>
<keyword evidence="6" id="KW-1185">Reference proteome</keyword>
<proteinExistence type="inferred from homology"/>
<dbReference type="GO" id="GO:0071630">
    <property type="term" value="P:nuclear protein quality control by the ubiquitin-proteasome system"/>
    <property type="evidence" value="ECO:0007669"/>
    <property type="project" value="UniProtKB-UniRule"/>
</dbReference>
<feature type="compositionally biased region" description="Basic and acidic residues" evidence="4">
    <location>
        <begin position="84"/>
        <end position="100"/>
    </location>
</feature>
<evidence type="ECO:0000256" key="3">
    <source>
        <dbReference type="RuleBase" id="RU368013"/>
    </source>
</evidence>
<organism evidence="5 6">
    <name type="scientific">Pisolithus tinctorius Marx 270</name>
    <dbReference type="NCBI Taxonomy" id="870435"/>
    <lineage>
        <taxon>Eukaryota</taxon>
        <taxon>Fungi</taxon>
        <taxon>Dikarya</taxon>
        <taxon>Basidiomycota</taxon>
        <taxon>Agaricomycotina</taxon>
        <taxon>Agaricomycetes</taxon>
        <taxon>Agaricomycetidae</taxon>
        <taxon>Boletales</taxon>
        <taxon>Sclerodermatineae</taxon>
        <taxon>Pisolithaceae</taxon>
        <taxon>Pisolithus</taxon>
    </lineage>
</organism>
<comment type="similarity">
    <text evidence="1 3">Belongs to the cut8/STS1 family.</text>
</comment>
<dbReference type="GO" id="GO:0070628">
    <property type="term" value="F:proteasome binding"/>
    <property type="evidence" value="ECO:0007669"/>
    <property type="project" value="TreeGrafter"/>
</dbReference>
<keyword evidence="3" id="KW-0963">Cytoplasm</keyword>
<dbReference type="Proteomes" id="UP000054217">
    <property type="component" value="Unassembled WGS sequence"/>
</dbReference>
<dbReference type="PANTHER" id="PTHR28032">
    <property type="entry name" value="FI02826P"/>
    <property type="match status" value="1"/>
</dbReference>
<reference evidence="5 6" key="1">
    <citation type="submission" date="2014-04" db="EMBL/GenBank/DDBJ databases">
        <authorList>
            <consortium name="DOE Joint Genome Institute"/>
            <person name="Kuo A."/>
            <person name="Kohler A."/>
            <person name="Costa M.D."/>
            <person name="Nagy L.G."/>
            <person name="Floudas D."/>
            <person name="Copeland A."/>
            <person name="Barry K.W."/>
            <person name="Cichocki N."/>
            <person name="Veneault-Fourrey C."/>
            <person name="LaButti K."/>
            <person name="Lindquist E.A."/>
            <person name="Lipzen A."/>
            <person name="Lundell T."/>
            <person name="Morin E."/>
            <person name="Murat C."/>
            <person name="Sun H."/>
            <person name="Tunlid A."/>
            <person name="Henrissat B."/>
            <person name="Grigoriev I.V."/>
            <person name="Hibbett D.S."/>
            <person name="Martin F."/>
            <person name="Nordberg H.P."/>
            <person name="Cantor M.N."/>
            <person name="Hua S.X."/>
        </authorList>
    </citation>
    <scope>NUCLEOTIDE SEQUENCE [LARGE SCALE GENOMIC DNA]</scope>
    <source>
        <strain evidence="5 6">Marx 270</strain>
    </source>
</reference>
<comment type="function">
    <text evidence="3">Involved in ubiquitin-mediated protein degradation. Regulatory factor in the ubiquitin/proteasome pathway that controls the turnover of proteasome substrates. Targets proteasomes to the nucleus and facilitates the degradation of nuclear proteins.</text>
</comment>
<keyword evidence="3" id="KW-0653">Protein transport</keyword>
<dbReference type="GO" id="GO:0031144">
    <property type="term" value="P:proteasome localization"/>
    <property type="evidence" value="ECO:0007669"/>
    <property type="project" value="UniProtKB-UniRule"/>
</dbReference>
<comment type="subunit">
    <text evidence="3">Binds the proteasome.</text>
</comment>
<keyword evidence="2 3" id="KW-0539">Nucleus</keyword>
<feature type="region of interest" description="Disordered" evidence="4">
    <location>
        <begin position="64"/>
        <end position="131"/>
    </location>
</feature>
<dbReference type="GO" id="GO:0005737">
    <property type="term" value="C:cytoplasm"/>
    <property type="evidence" value="ECO:0007669"/>
    <property type="project" value="UniProtKB-SubCell"/>
</dbReference>
<gene>
    <name evidence="5" type="ORF">M404DRAFT_997279</name>
</gene>
<dbReference type="InParanoid" id="A0A0C3JH11"/>
<sequence length="405" mass="45125">MANVVHPQLDFLHNPASHPSSRFGFGFALSGGPPFMNPGKQEPGHKQPVAFQQLTSHMNIPHQIQRVQKRRHEPDEEPDSFRQAGRDVTMDRSPTPERPRRAVPKRARVANPTDANGESNTKESKQRNEEEDVDVGILLASLPPQSLLPLLNAMLNAQPSLKSLILPLIPPPTLEITLQALDHSARKLRDAYPYSSTPTFTPVSTTSSLGFGFGFGSQKSNLNNVDHQSVTDGSQMRESYILSRLRPHINDFVSVCMSYVPYFSYVRAAEASADGSGSSSRSHSTTLQLQHKDKSHPSETFLFLSALTTHILSQPPLTQSSLVPLLMPRLSQEWMTWIDRIDEVVNSEGGMFGGETVRAWERTLDEFADTRGPDGWSVMKDIRDRWVAKVGWLVGRSVQQAMDEL</sequence>
<evidence type="ECO:0000313" key="5">
    <source>
        <dbReference type="EMBL" id="KIO08348.1"/>
    </source>
</evidence>
<dbReference type="EMBL" id="KN831957">
    <property type="protein sequence ID" value="KIO08348.1"/>
    <property type="molecule type" value="Genomic_DNA"/>
</dbReference>
<protein>
    <recommendedName>
        <fullName evidence="3">Tethering factor for nuclear proteasome STS1</fullName>
    </recommendedName>
</protein>
<dbReference type="HOGENOM" id="CLU_056224_0_0_1"/>
<dbReference type="Pfam" id="PF08559">
    <property type="entry name" value="Cut8"/>
    <property type="match status" value="1"/>
</dbReference>
<accession>A0A0C3JH11</accession>
<name>A0A0C3JH11_PISTI</name>
<evidence type="ECO:0000313" key="6">
    <source>
        <dbReference type="Proteomes" id="UP000054217"/>
    </source>
</evidence>
<dbReference type="InterPro" id="IPR038422">
    <property type="entry name" value="Cut8/Sts1_sf"/>
</dbReference>
<feature type="compositionally biased region" description="Low complexity" evidence="4">
    <location>
        <begin position="274"/>
        <end position="284"/>
    </location>
</feature>
<dbReference type="GO" id="GO:0031965">
    <property type="term" value="C:nuclear membrane"/>
    <property type="evidence" value="ECO:0007669"/>
    <property type="project" value="TreeGrafter"/>
</dbReference>
<dbReference type="AlphaFoldDB" id="A0A0C3JH11"/>
<evidence type="ECO:0000256" key="2">
    <source>
        <dbReference type="ARBA" id="ARBA00023242"/>
    </source>
</evidence>
<evidence type="ECO:0000256" key="4">
    <source>
        <dbReference type="SAM" id="MobiDB-lite"/>
    </source>
</evidence>
<feature type="region of interest" description="Disordered" evidence="4">
    <location>
        <begin position="274"/>
        <end position="293"/>
    </location>
</feature>
<comment type="subcellular location">
    <subcellularLocation>
        <location evidence="3">Cytoplasm</location>
    </subcellularLocation>
    <subcellularLocation>
        <location evidence="3">Nucleus</location>
    </subcellularLocation>
</comment>
<keyword evidence="3" id="KW-0813">Transport</keyword>
<reference evidence="6" key="2">
    <citation type="submission" date="2015-01" db="EMBL/GenBank/DDBJ databases">
        <title>Evolutionary Origins and Diversification of the Mycorrhizal Mutualists.</title>
        <authorList>
            <consortium name="DOE Joint Genome Institute"/>
            <consortium name="Mycorrhizal Genomics Consortium"/>
            <person name="Kohler A."/>
            <person name="Kuo A."/>
            <person name="Nagy L.G."/>
            <person name="Floudas D."/>
            <person name="Copeland A."/>
            <person name="Barry K.W."/>
            <person name="Cichocki N."/>
            <person name="Veneault-Fourrey C."/>
            <person name="LaButti K."/>
            <person name="Lindquist E.A."/>
            <person name="Lipzen A."/>
            <person name="Lundell T."/>
            <person name="Morin E."/>
            <person name="Murat C."/>
            <person name="Riley R."/>
            <person name="Ohm R."/>
            <person name="Sun H."/>
            <person name="Tunlid A."/>
            <person name="Henrissat B."/>
            <person name="Grigoriev I.V."/>
            <person name="Hibbett D.S."/>
            <person name="Martin F."/>
        </authorList>
    </citation>
    <scope>NUCLEOTIDE SEQUENCE [LARGE SCALE GENOMIC DNA]</scope>
    <source>
        <strain evidence="6">Marx 270</strain>
    </source>
</reference>
<dbReference type="Gene3D" id="1.20.58.1590">
    <property type="entry name" value="Tethering factor for nuclear proteasome Cut8/Sts1"/>
    <property type="match status" value="1"/>
</dbReference>
<dbReference type="GO" id="GO:0015031">
    <property type="term" value="P:protein transport"/>
    <property type="evidence" value="ECO:0007669"/>
    <property type="project" value="UniProtKB-UniRule"/>
</dbReference>